<accession>D8J8A1</accession>
<dbReference type="PATRIC" id="fig|795797.18.peg.2768"/>
<evidence type="ECO:0000256" key="1">
    <source>
        <dbReference type="SAM" id="Phobius"/>
    </source>
</evidence>
<keyword evidence="1" id="KW-0812">Transmembrane</keyword>
<dbReference type="RefSeq" id="WP_008416152.1">
    <property type="nucleotide sequence ID" value="NC_014297.1"/>
</dbReference>
<evidence type="ECO:0000313" key="4">
    <source>
        <dbReference type="Proteomes" id="UP000000390"/>
    </source>
</evidence>
<name>D8J8A1_HALJB</name>
<feature type="transmembrane region" description="Helical" evidence="1">
    <location>
        <begin position="34"/>
        <end position="52"/>
    </location>
</feature>
<dbReference type="EMBL" id="CP002062">
    <property type="protein sequence ID" value="ADJ16147.1"/>
    <property type="molecule type" value="Genomic_DNA"/>
</dbReference>
<organism evidence="2 4">
    <name type="scientific">Halalkalicoccus jeotgali (strain DSM 18796 / CECT 7217 / JCM 14584 / KCTC 4019 / B3)</name>
    <dbReference type="NCBI Taxonomy" id="795797"/>
    <lineage>
        <taxon>Archaea</taxon>
        <taxon>Methanobacteriati</taxon>
        <taxon>Methanobacteriota</taxon>
        <taxon>Stenosarchaea group</taxon>
        <taxon>Halobacteria</taxon>
        <taxon>Halobacteriales</taxon>
        <taxon>Halococcaceae</taxon>
        <taxon>Halalkalicoccus</taxon>
    </lineage>
</organism>
<keyword evidence="1" id="KW-0472">Membrane</keyword>
<protein>
    <submittedName>
        <fullName evidence="2">Uncharacterized protein</fullName>
    </submittedName>
</protein>
<keyword evidence="1" id="KW-1133">Transmembrane helix</keyword>
<proteinExistence type="predicted"/>
<evidence type="ECO:0000313" key="2">
    <source>
        <dbReference type="EMBL" id="ADJ16147.1"/>
    </source>
</evidence>
<dbReference type="Proteomes" id="UP000000390">
    <property type="component" value="Chromosome"/>
</dbReference>
<reference evidence="2 4" key="1">
    <citation type="journal article" date="2010" name="J. Bacteriol.">
        <title>Complete genome sequence of Halalkalicoccus jeotgali B3(T), an extremely halophilic archaeon.</title>
        <authorList>
            <person name="Roh S.W."/>
            <person name="Nam Y.D."/>
            <person name="Nam S.H."/>
            <person name="Choi S.H."/>
            <person name="Park H.S."/>
            <person name="Bae J.W."/>
        </authorList>
    </citation>
    <scope>NUCLEOTIDE SEQUENCE [LARGE SCALE GENOMIC DNA]</scope>
    <source>
        <strain evidence="2">B3</strain>
        <strain evidence="4">DSM 18796 / CECT 7217 / JCM 14584 / KCTC 4019 / B3</strain>
    </source>
</reference>
<gene>
    <name evidence="2" type="ordered locus">HacjB3_13830</name>
    <name evidence="3" type="ORF">C497_09043</name>
</gene>
<dbReference type="STRING" id="795797.HacjB3_13830"/>
<dbReference type="EMBL" id="AOHV01000025">
    <property type="protein sequence ID" value="ELY37576.1"/>
    <property type="molecule type" value="Genomic_DNA"/>
</dbReference>
<evidence type="ECO:0000313" key="3">
    <source>
        <dbReference type="EMBL" id="ELY37576.1"/>
    </source>
</evidence>
<dbReference type="GeneID" id="9420582"/>
<reference evidence="3 5" key="2">
    <citation type="journal article" date="2014" name="PLoS Genet.">
        <title>Phylogenetically driven sequencing of extremely halophilic archaea reveals strategies for static and dynamic osmo-response.</title>
        <authorList>
            <person name="Becker E.A."/>
            <person name="Seitzer P.M."/>
            <person name="Tritt A."/>
            <person name="Larsen D."/>
            <person name="Krusor M."/>
            <person name="Yao A.I."/>
            <person name="Wu D."/>
            <person name="Madern D."/>
            <person name="Eisen J.A."/>
            <person name="Darling A.E."/>
            <person name="Facciotti M.T."/>
        </authorList>
    </citation>
    <scope>NUCLEOTIDE SEQUENCE [LARGE SCALE GENOMIC DNA]</scope>
    <source>
        <strain evidence="3">B3</strain>
        <strain evidence="5">DSM 18796 / CECT 7217 / JCM 14584 / KCTC 4019 / B3</strain>
    </source>
</reference>
<evidence type="ECO:0000313" key="5">
    <source>
        <dbReference type="Proteomes" id="UP000011645"/>
    </source>
</evidence>
<dbReference type="KEGG" id="hje:HacjB3_13830"/>
<dbReference type="AlphaFoldDB" id="D8J8A1"/>
<dbReference type="HOGENOM" id="CLU_209473_0_0_2"/>
<sequence>MASDQTKIIAGGALLVLSAALLFATGMLSLSVPIVLAALATTGLAVGSLLVGTTGDGRAV</sequence>
<keyword evidence="5" id="KW-1185">Reference proteome</keyword>
<dbReference type="Proteomes" id="UP000011645">
    <property type="component" value="Unassembled WGS sequence"/>
</dbReference>